<dbReference type="EMBL" id="HBEL01030192">
    <property type="protein sequence ID" value="CAD8417924.1"/>
    <property type="molecule type" value="Transcribed_RNA"/>
</dbReference>
<feature type="compositionally biased region" description="Basic and acidic residues" evidence="1">
    <location>
        <begin position="46"/>
        <end position="70"/>
    </location>
</feature>
<gene>
    <name evidence="2" type="ORF">PINE0816_LOCUS14059</name>
</gene>
<feature type="region of interest" description="Disordered" evidence="1">
    <location>
        <begin position="46"/>
        <end position="91"/>
    </location>
</feature>
<evidence type="ECO:0000313" key="2">
    <source>
        <dbReference type="EMBL" id="CAD8417924.1"/>
    </source>
</evidence>
<protein>
    <submittedName>
        <fullName evidence="2">Uncharacterized protein</fullName>
    </submittedName>
</protein>
<sequence>MMGNTTPLQSPLTLHLQTNTTMSTTTNDVTQVANKLNNFALEKEEKRRDVIVVEDRTDDNNDSDSDRNSDGTESDSGNNGDDADYGDIEKDAARTVEVLRISLTR</sequence>
<accession>A0A7S0CAK3</accession>
<proteinExistence type="predicted"/>
<evidence type="ECO:0000256" key="1">
    <source>
        <dbReference type="SAM" id="MobiDB-lite"/>
    </source>
</evidence>
<dbReference type="AlphaFoldDB" id="A0A7S0CAK3"/>
<reference evidence="2" key="1">
    <citation type="submission" date="2021-01" db="EMBL/GenBank/DDBJ databases">
        <authorList>
            <person name="Corre E."/>
            <person name="Pelletier E."/>
            <person name="Niang G."/>
            <person name="Scheremetjew M."/>
            <person name="Finn R."/>
            <person name="Kale V."/>
            <person name="Holt S."/>
            <person name="Cochrane G."/>
            <person name="Meng A."/>
            <person name="Brown T."/>
            <person name="Cohen L."/>
        </authorList>
    </citation>
    <scope>NUCLEOTIDE SEQUENCE</scope>
    <source>
        <strain evidence="2">CCAP1064/1</strain>
    </source>
</reference>
<feature type="compositionally biased region" description="Polar residues" evidence="1">
    <location>
        <begin position="1"/>
        <end position="12"/>
    </location>
</feature>
<feature type="compositionally biased region" description="Low complexity" evidence="1">
    <location>
        <begin position="13"/>
        <end position="26"/>
    </location>
</feature>
<feature type="region of interest" description="Disordered" evidence="1">
    <location>
        <begin position="1"/>
        <end position="26"/>
    </location>
</feature>
<name>A0A7S0CAK3_9STRA</name>
<organism evidence="2">
    <name type="scientific">Proboscia inermis</name>
    <dbReference type="NCBI Taxonomy" id="420281"/>
    <lineage>
        <taxon>Eukaryota</taxon>
        <taxon>Sar</taxon>
        <taxon>Stramenopiles</taxon>
        <taxon>Ochrophyta</taxon>
        <taxon>Bacillariophyta</taxon>
        <taxon>Coscinodiscophyceae</taxon>
        <taxon>Rhizosoleniophycidae</taxon>
        <taxon>Rhizosoleniales</taxon>
        <taxon>Rhizosoleniaceae</taxon>
        <taxon>Proboscia</taxon>
    </lineage>
</organism>